<evidence type="ECO:0000256" key="14">
    <source>
        <dbReference type="ARBA" id="ARBA00022833"/>
    </source>
</evidence>
<dbReference type="Gene3D" id="1.10.510.10">
    <property type="entry name" value="Transferase(Phosphotransferase) domain 1"/>
    <property type="match status" value="1"/>
</dbReference>
<dbReference type="EMBL" id="AFYH01016018">
    <property type="status" value="NOT_ANNOTATED_CDS"/>
    <property type="molecule type" value="Genomic_DNA"/>
</dbReference>
<evidence type="ECO:0000256" key="22">
    <source>
        <dbReference type="SAM" id="MobiDB-lite"/>
    </source>
</evidence>
<dbReference type="InterPro" id="IPR017892">
    <property type="entry name" value="Pkinase_C"/>
</dbReference>
<dbReference type="InterPro" id="IPR057529">
    <property type="entry name" value="MRCK/ROCK_PH"/>
</dbReference>
<keyword evidence="8" id="KW-0597">Phosphoprotein</keyword>
<dbReference type="Gene3D" id="3.30.200.20">
    <property type="entry name" value="Phosphorylase Kinase, domain 1"/>
    <property type="match status" value="1"/>
</dbReference>
<evidence type="ECO:0000256" key="2">
    <source>
        <dbReference type="ARBA" id="ARBA00004496"/>
    </source>
</evidence>
<dbReference type="InterPro" id="IPR046349">
    <property type="entry name" value="C1-like_sf"/>
</dbReference>
<dbReference type="SMART" id="SM00220">
    <property type="entry name" value="S_TKc"/>
    <property type="match status" value="1"/>
</dbReference>
<dbReference type="PANTHER" id="PTHR22988:SF78">
    <property type="entry name" value="NON-SPECIFIC SERINE_THREONINE PROTEIN KINASE"/>
    <property type="match status" value="1"/>
</dbReference>
<evidence type="ECO:0000256" key="1">
    <source>
        <dbReference type="ARBA" id="ARBA00001946"/>
    </source>
</evidence>
<evidence type="ECO:0000256" key="11">
    <source>
        <dbReference type="ARBA" id="ARBA00022741"/>
    </source>
</evidence>
<dbReference type="FunFam" id="3.30.60.20:FF:000005">
    <property type="entry name" value="Non-specific serine/threonine protein kinase"/>
    <property type="match status" value="1"/>
</dbReference>
<dbReference type="SMART" id="SM00133">
    <property type="entry name" value="S_TK_X"/>
    <property type="match status" value="1"/>
</dbReference>
<dbReference type="GO" id="GO:0031032">
    <property type="term" value="P:actomyosin structure organization"/>
    <property type="evidence" value="ECO:0007669"/>
    <property type="project" value="TreeGrafter"/>
</dbReference>
<dbReference type="FunFam" id="3.30.200.20:FF:001209">
    <property type="entry name" value="Serine/threonine-protein kinase MRCK beta"/>
    <property type="match status" value="1"/>
</dbReference>
<name>H3BFD6_LATCH</name>
<dbReference type="OMA" id="CCDKVPP"/>
<dbReference type="EMBL" id="AFYH01016017">
    <property type="status" value="NOT_ANNOTATED_CDS"/>
    <property type="molecule type" value="Genomic_DNA"/>
</dbReference>
<feature type="compositionally biased region" description="Polar residues" evidence="22">
    <location>
        <begin position="905"/>
        <end position="919"/>
    </location>
</feature>
<dbReference type="InterPro" id="IPR001849">
    <property type="entry name" value="PH_domain"/>
</dbReference>
<dbReference type="EMBL" id="AFYH01016011">
    <property type="status" value="NOT_ANNOTATED_CDS"/>
    <property type="molecule type" value="Genomic_DNA"/>
</dbReference>
<feature type="domain" description="Protein kinase" evidence="24">
    <location>
        <begin position="25"/>
        <end position="291"/>
    </location>
</feature>
<dbReference type="Bgee" id="ENSLACG00000018109">
    <property type="expression patterns" value="Expressed in pectoral fin and 1 other cell type or tissue"/>
</dbReference>
<dbReference type="FunFam" id="1.10.510.10:FF:000014">
    <property type="entry name" value="Non-specific serine/threonine protein kinase"/>
    <property type="match status" value="1"/>
</dbReference>
<feature type="binding site" evidence="20">
    <location>
        <position position="54"/>
    </location>
    <ligand>
        <name>ATP</name>
        <dbReference type="ChEBI" id="CHEBI:30616"/>
    </ligand>
</feature>
<keyword evidence="9" id="KW-0808">Transferase</keyword>
<evidence type="ECO:0000259" key="26">
    <source>
        <dbReference type="PROSITE" id="PS50108"/>
    </source>
</evidence>
<dbReference type="GO" id="GO:0004674">
    <property type="term" value="F:protein serine/threonine kinase activity"/>
    <property type="evidence" value="ECO:0007669"/>
    <property type="project" value="UniProtKB-KW"/>
</dbReference>
<dbReference type="InterPro" id="IPR017441">
    <property type="entry name" value="Protein_kinase_ATP_BS"/>
</dbReference>
<dbReference type="Pfam" id="PF00130">
    <property type="entry name" value="C1_1"/>
    <property type="match status" value="1"/>
</dbReference>
<dbReference type="Pfam" id="PF15796">
    <property type="entry name" value="KELK"/>
    <property type="match status" value="1"/>
</dbReference>
<dbReference type="EMBL" id="AFYH01016020">
    <property type="status" value="NOT_ANNOTATED_CDS"/>
    <property type="molecule type" value="Genomic_DNA"/>
</dbReference>
<comment type="catalytic activity">
    <reaction evidence="18">
        <text>L-threonyl-[protein] + ATP = O-phospho-L-threonyl-[protein] + ADP + H(+)</text>
        <dbReference type="Rhea" id="RHEA:46608"/>
        <dbReference type="Rhea" id="RHEA-COMP:11060"/>
        <dbReference type="Rhea" id="RHEA-COMP:11605"/>
        <dbReference type="ChEBI" id="CHEBI:15378"/>
        <dbReference type="ChEBI" id="CHEBI:30013"/>
        <dbReference type="ChEBI" id="CHEBI:30616"/>
        <dbReference type="ChEBI" id="CHEBI:61977"/>
        <dbReference type="ChEBI" id="CHEBI:456216"/>
        <dbReference type="EC" id="2.7.11.1"/>
    </reaction>
</comment>
<dbReference type="SMART" id="SM00233">
    <property type="entry name" value="PH"/>
    <property type="match status" value="1"/>
</dbReference>
<dbReference type="InterPro" id="IPR002219">
    <property type="entry name" value="PKC_DAG/PE"/>
</dbReference>
<evidence type="ECO:0000256" key="17">
    <source>
        <dbReference type="ARBA" id="ARBA00023273"/>
    </source>
</evidence>
<evidence type="ECO:0000256" key="16">
    <source>
        <dbReference type="ARBA" id="ARBA00023054"/>
    </source>
</evidence>
<keyword evidence="15 20" id="KW-0067">ATP-binding</keyword>
<feature type="region of interest" description="Disordered" evidence="22">
    <location>
        <begin position="905"/>
        <end position="924"/>
    </location>
</feature>
<evidence type="ECO:0000259" key="23">
    <source>
        <dbReference type="PROSITE" id="PS50003"/>
    </source>
</evidence>
<feature type="coiled-coil region" evidence="21">
    <location>
        <begin position="471"/>
        <end position="512"/>
    </location>
</feature>
<feature type="domain" description="Phorbol-ester/DAG-type" evidence="25">
    <location>
        <begin position="946"/>
        <end position="995"/>
    </location>
</feature>
<organism evidence="29 30">
    <name type="scientific">Latimeria chalumnae</name>
    <name type="common">Coelacanth</name>
    <dbReference type="NCBI Taxonomy" id="7897"/>
    <lineage>
        <taxon>Eukaryota</taxon>
        <taxon>Metazoa</taxon>
        <taxon>Chordata</taxon>
        <taxon>Craniata</taxon>
        <taxon>Vertebrata</taxon>
        <taxon>Euteleostomi</taxon>
        <taxon>Coelacanthiformes</taxon>
        <taxon>Coelacanthidae</taxon>
        <taxon>Latimeria</taxon>
    </lineage>
</organism>
<evidence type="ECO:0000313" key="29">
    <source>
        <dbReference type="Ensembl" id="ENSLACP00000020607.1"/>
    </source>
</evidence>
<dbReference type="Pfam" id="PF25346">
    <property type="entry name" value="PH_MRCK"/>
    <property type="match status" value="1"/>
</dbReference>
<dbReference type="InParanoid" id="H3BFD6"/>
<feature type="domain" description="PH" evidence="23">
    <location>
        <begin position="1015"/>
        <end position="1134"/>
    </location>
</feature>
<dbReference type="SUPFAM" id="SSF57889">
    <property type="entry name" value="Cysteine-rich domain"/>
    <property type="match status" value="1"/>
</dbReference>
<keyword evidence="13" id="KW-0418">Kinase</keyword>
<evidence type="ECO:0000256" key="8">
    <source>
        <dbReference type="ARBA" id="ARBA00022553"/>
    </source>
</evidence>
<protein>
    <recommendedName>
        <fullName evidence="5">non-specific serine/threonine protein kinase</fullName>
        <ecNumber evidence="5">2.7.11.1</ecNumber>
    </recommendedName>
</protein>
<dbReference type="EMBL" id="AFYH01016016">
    <property type="status" value="NOT_ANNOTATED_CDS"/>
    <property type="molecule type" value="Genomic_DNA"/>
</dbReference>
<evidence type="ECO:0000256" key="10">
    <source>
        <dbReference type="ARBA" id="ARBA00022723"/>
    </source>
</evidence>
<evidence type="ECO:0000313" key="30">
    <source>
        <dbReference type="Proteomes" id="UP000008672"/>
    </source>
</evidence>
<dbReference type="PROSITE" id="PS50003">
    <property type="entry name" value="PH_DOMAIN"/>
    <property type="match status" value="1"/>
</dbReference>
<dbReference type="GO" id="GO:0106310">
    <property type="term" value="F:protein serine kinase activity"/>
    <property type="evidence" value="ECO:0007669"/>
    <property type="project" value="RHEA"/>
</dbReference>
<keyword evidence="10" id="KW-0479">Metal-binding</keyword>
<dbReference type="GO" id="GO:0005737">
    <property type="term" value="C:cytoplasm"/>
    <property type="evidence" value="ECO:0007669"/>
    <property type="project" value="UniProtKB-SubCell"/>
</dbReference>
<keyword evidence="12" id="KW-0863">Zinc-finger</keyword>
<dbReference type="Gene3D" id="3.30.60.20">
    <property type="match status" value="1"/>
</dbReference>
<evidence type="ECO:0000256" key="21">
    <source>
        <dbReference type="SAM" id="Coils"/>
    </source>
</evidence>
<evidence type="ECO:0000256" key="18">
    <source>
        <dbReference type="ARBA" id="ARBA00047899"/>
    </source>
</evidence>
<dbReference type="Gene3D" id="2.30.29.30">
    <property type="entry name" value="Pleckstrin-homology domain (PH domain)/Phosphotyrosine-binding domain (PTB)"/>
    <property type="match status" value="1"/>
</dbReference>
<keyword evidence="17" id="KW-0966">Cell projection</keyword>
<evidence type="ECO:0000256" key="12">
    <source>
        <dbReference type="ARBA" id="ARBA00022771"/>
    </source>
</evidence>
<dbReference type="InterPro" id="IPR050839">
    <property type="entry name" value="Rho-assoc_Ser/Thr_Kinase"/>
</dbReference>
<evidence type="ECO:0000256" key="3">
    <source>
        <dbReference type="ARBA" id="ARBA00004510"/>
    </source>
</evidence>
<feature type="domain" description="AGC-kinase C-terminal" evidence="28">
    <location>
        <begin position="292"/>
        <end position="362"/>
    </location>
</feature>
<feature type="domain" description="CNH" evidence="27">
    <location>
        <begin position="1160"/>
        <end position="1432"/>
    </location>
</feature>
<keyword evidence="11 20" id="KW-0547">Nucleotide-binding</keyword>
<feature type="region of interest" description="Disordered" evidence="22">
    <location>
        <begin position="409"/>
        <end position="430"/>
    </location>
</feature>
<dbReference type="Gene3D" id="1.20.5.340">
    <property type="match status" value="1"/>
</dbReference>
<dbReference type="InterPro" id="IPR000719">
    <property type="entry name" value="Prot_kinase_dom"/>
</dbReference>
<evidence type="ECO:0000259" key="25">
    <source>
        <dbReference type="PROSITE" id="PS50081"/>
    </source>
</evidence>
<dbReference type="InterPro" id="IPR011993">
    <property type="entry name" value="PH-like_dom_sf"/>
</dbReference>
<evidence type="ECO:0000259" key="27">
    <source>
        <dbReference type="PROSITE" id="PS50219"/>
    </source>
</evidence>
<dbReference type="GO" id="GO:0030027">
    <property type="term" value="C:lamellipodium"/>
    <property type="evidence" value="ECO:0007669"/>
    <property type="project" value="UniProtKB-SubCell"/>
</dbReference>
<dbReference type="GeneTree" id="ENSGT01030000234517"/>
<dbReference type="InterPro" id="IPR014930">
    <property type="entry name" value="Myotonic_dystrophy_kinase_coil"/>
</dbReference>
<dbReference type="CDD" id="cd20866">
    <property type="entry name" value="C1_MRCKgamma"/>
    <property type="match status" value="1"/>
</dbReference>
<dbReference type="CDD" id="cd05597">
    <property type="entry name" value="STKc_DMPK_like"/>
    <property type="match status" value="1"/>
</dbReference>
<dbReference type="InterPro" id="IPR031597">
    <property type="entry name" value="KELK"/>
</dbReference>
<dbReference type="SMART" id="SM00109">
    <property type="entry name" value="C1"/>
    <property type="match status" value="1"/>
</dbReference>
<dbReference type="InterPro" id="IPR000095">
    <property type="entry name" value="CRIB_dom"/>
</dbReference>
<dbReference type="PROSITE" id="PS00108">
    <property type="entry name" value="PROTEIN_KINASE_ST"/>
    <property type="match status" value="1"/>
</dbReference>
<reference evidence="30" key="1">
    <citation type="submission" date="2011-08" db="EMBL/GenBank/DDBJ databases">
        <title>The draft genome of Latimeria chalumnae.</title>
        <authorList>
            <person name="Di Palma F."/>
            <person name="Alfoldi J."/>
            <person name="Johnson J."/>
            <person name="Berlin A."/>
            <person name="Gnerre S."/>
            <person name="Jaffe D."/>
            <person name="MacCallum I."/>
            <person name="Young S."/>
            <person name="Walker B.J."/>
            <person name="Lander E."/>
            <person name="Lindblad-Toh K."/>
        </authorList>
    </citation>
    <scope>NUCLEOTIDE SEQUENCE [LARGE SCALE GENOMIC DNA]</scope>
    <source>
        <strain evidence="30">Wild caught</strain>
    </source>
</reference>
<evidence type="ECO:0000256" key="13">
    <source>
        <dbReference type="ARBA" id="ARBA00022777"/>
    </source>
</evidence>
<gene>
    <name evidence="29" type="primary">CDC42BPG</name>
</gene>
<dbReference type="Pfam" id="PF00780">
    <property type="entry name" value="CNH"/>
    <property type="match status" value="1"/>
</dbReference>
<comment type="subcellular location">
    <subcellularLocation>
        <location evidence="3">Cell projection</location>
        <location evidence="3">Lamellipodium</location>
    </subcellularLocation>
    <subcellularLocation>
        <location evidence="2">Cytoplasm</location>
    </subcellularLocation>
</comment>
<dbReference type="PROSITE" id="PS50081">
    <property type="entry name" value="ZF_DAG_PE_2"/>
    <property type="match status" value="1"/>
</dbReference>
<keyword evidence="16 21" id="KW-0175">Coiled coil</keyword>
<dbReference type="EMBL" id="AFYH01016019">
    <property type="status" value="NOT_ANNOTATED_CDS"/>
    <property type="molecule type" value="Genomic_DNA"/>
</dbReference>
<dbReference type="PROSITE" id="PS50108">
    <property type="entry name" value="CRIB"/>
    <property type="match status" value="1"/>
</dbReference>
<accession>H3BFD6</accession>
<dbReference type="GO" id="GO:0005524">
    <property type="term" value="F:ATP binding"/>
    <property type="evidence" value="ECO:0007669"/>
    <property type="project" value="UniProtKB-UniRule"/>
</dbReference>
<evidence type="ECO:0000256" key="5">
    <source>
        <dbReference type="ARBA" id="ARBA00012513"/>
    </source>
</evidence>
<dbReference type="EMBL" id="AFYH01016014">
    <property type="status" value="NOT_ANNOTATED_CDS"/>
    <property type="molecule type" value="Genomic_DNA"/>
</dbReference>
<evidence type="ECO:0000259" key="24">
    <source>
        <dbReference type="PROSITE" id="PS50011"/>
    </source>
</evidence>
<dbReference type="PROSITE" id="PS50011">
    <property type="entry name" value="PROTEIN_KINASE_DOM"/>
    <property type="match status" value="1"/>
</dbReference>
<dbReference type="Pfam" id="PF00433">
    <property type="entry name" value="Pkinase_C"/>
    <property type="match status" value="1"/>
</dbReference>
<dbReference type="EC" id="2.7.11.1" evidence="5"/>
<dbReference type="GO" id="GO:0008270">
    <property type="term" value="F:zinc ion binding"/>
    <property type="evidence" value="ECO:0007669"/>
    <property type="project" value="UniProtKB-KW"/>
</dbReference>
<dbReference type="InterPro" id="IPR011009">
    <property type="entry name" value="Kinase-like_dom_sf"/>
</dbReference>
<evidence type="ECO:0000256" key="7">
    <source>
        <dbReference type="ARBA" id="ARBA00022527"/>
    </source>
</evidence>
<comment type="catalytic activity">
    <reaction evidence="19">
        <text>L-seryl-[protein] + ATP = O-phospho-L-seryl-[protein] + ADP + H(+)</text>
        <dbReference type="Rhea" id="RHEA:17989"/>
        <dbReference type="Rhea" id="RHEA-COMP:9863"/>
        <dbReference type="Rhea" id="RHEA-COMP:11604"/>
        <dbReference type="ChEBI" id="CHEBI:15378"/>
        <dbReference type="ChEBI" id="CHEBI:29999"/>
        <dbReference type="ChEBI" id="CHEBI:30616"/>
        <dbReference type="ChEBI" id="CHEBI:83421"/>
        <dbReference type="ChEBI" id="CHEBI:456216"/>
        <dbReference type="EC" id="2.7.11.1"/>
    </reaction>
</comment>
<evidence type="ECO:0000259" key="28">
    <source>
        <dbReference type="PROSITE" id="PS51285"/>
    </source>
</evidence>
<comment type="cofactor">
    <cofactor evidence="1">
        <name>Mg(2+)</name>
        <dbReference type="ChEBI" id="CHEBI:18420"/>
    </cofactor>
</comment>
<keyword evidence="6" id="KW-0963">Cytoplasm</keyword>
<keyword evidence="14" id="KW-0862">Zinc</keyword>
<dbReference type="CDD" id="cd00132">
    <property type="entry name" value="CRIB"/>
    <property type="match status" value="1"/>
</dbReference>
<dbReference type="PANTHER" id="PTHR22988">
    <property type="entry name" value="MYOTONIC DYSTROPHY S/T KINASE-RELATED"/>
    <property type="match status" value="1"/>
</dbReference>
<dbReference type="PROSITE" id="PS00107">
    <property type="entry name" value="PROTEIN_KINASE_ATP"/>
    <property type="match status" value="1"/>
</dbReference>
<dbReference type="PROSITE" id="PS00479">
    <property type="entry name" value="ZF_DAG_PE_1"/>
    <property type="match status" value="1"/>
</dbReference>
<keyword evidence="7" id="KW-0723">Serine/threonine-protein kinase</keyword>
<dbReference type="EMBL" id="AFYH01016012">
    <property type="status" value="NOT_ANNOTATED_CDS"/>
    <property type="molecule type" value="Genomic_DNA"/>
</dbReference>
<dbReference type="eggNOG" id="KOG0612">
    <property type="taxonomic scope" value="Eukaryota"/>
</dbReference>
<evidence type="ECO:0000256" key="19">
    <source>
        <dbReference type="ARBA" id="ARBA00048679"/>
    </source>
</evidence>
<dbReference type="SUPFAM" id="SSF56112">
    <property type="entry name" value="Protein kinase-like (PK-like)"/>
    <property type="match status" value="1"/>
</dbReference>
<dbReference type="Ensembl" id="ENSLACT00000020747.1">
    <property type="protein sequence ID" value="ENSLACP00000020607.1"/>
    <property type="gene ID" value="ENSLACG00000018109.1"/>
</dbReference>
<dbReference type="Pfam" id="PF00069">
    <property type="entry name" value="Pkinase"/>
    <property type="match status" value="1"/>
</dbReference>
<feature type="coiled-coil region" evidence="21">
    <location>
        <begin position="827"/>
        <end position="875"/>
    </location>
</feature>
<dbReference type="Proteomes" id="UP000008672">
    <property type="component" value="Unassembled WGS sequence"/>
</dbReference>
<comment type="similarity">
    <text evidence="4">Belongs to the protein kinase superfamily. AGC Ser/Thr protein kinase family. DMPK subfamily.</text>
</comment>
<dbReference type="SMART" id="SM00036">
    <property type="entry name" value="CNH"/>
    <property type="match status" value="1"/>
</dbReference>
<dbReference type="Pfam" id="PF08826">
    <property type="entry name" value="DMPK_coil"/>
    <property type="match status" value="1"/>
</dbReference>
<dbReference type="GO" id="GO:0042641">
    <property type="term" value="C:actomyosin"/>
    <property type="evidence" value="ECO:0007669"/>
    <property type="project" value="TreeGrafter"/>
</dbReference>
<keyword evidence="30" id="KW-1185">Reference proteome</keyword>
<evidence type="ECO:0000256" key="9">
    <source>
        <dbReference type="ARBA" id="ARBA00022679"/>
    </source>
</evidence>
<sequence length="1528" mass="174210">IFAFLFVAKPFVTRVKQMRLHRDDFEILKVIGRGAFGEVAVVKLKNSEKVFAMKILHKWEMLKRAETACFREERDVLVKGDSQWITTLHFTFQDEQYLYLVMDYYVGGDLLTLLSKFEDRLPEDMARFYLAEMVLAVHSIHQLSYVHRDIKPDNVLIDMNGHIRLADFGSCLKLREDGMVESPVAVGTPDYISPEILQAMEDGKGRYGTECDWWSLGVCMYELLFGETPFYAESLAETYGKIMNHKDKLQFPSDITDVSDSAKDLISQLICSREQRMGQNGVEDFKEHPFFAGIDWDNIRNSIPPYIPEVTSPADTSNFDVDDESLKNSETLPPTSHGAFSGHHLPFAGFTYTSNCCLSDRGSLQEVLSGGPVQQTLSDPSTAVALEGKIKHLEREKLELNRKLQAHAETLQKSSTSTPPSPGVAGKESEIKSLKEEMEILRDKLAESYLGKQLEEDDVLKRQREQEAGRVQVLEKQQRAQKQEKEDLYRELVEVQERLKSQSKELREATSRQKLTAQELLVAEEKCLEARSEKKKLWRQLQDKEEEMAVVMQKVESLRQDLRKAESESKKLESQMEEVEGEVSKQRKLRERSEQFSKQLEEELEVLKLKQAGPSGASVGSDHTKELSRLKAELEKRHVQYEEELGKREAAHATELKHLQKELQESELRPEALLSEISGMKEKLGKARAESLLEQEEALVEMKEKSEREKNLLMEENRRLTGELDQLTEQIELMQAVHRQLEQELRSVEEKKDSIANWEVQITDILHWVNEEKDSRVYFQALSNKMAEELESMKSFSSGVKPMENQWKARRLQKMEASAKLELQSALDAEIRAKQAVQEELNEMKATNLTTECKLQAAESQNEALKIEIEKLKEELKSRSPAGLKHQDSLIPFVPLRSLENNTISFSSPQVSPQENQRPPNLHDYLPDVRALNQGDPLTSFYIPKSHQFKVKTFTFPTKCLRCMSVMVGLVRQGCVCEACNYVCHVDCSVLPSVCPMPPDKTKRPLGIDPVSGTGTAYEGYLSIPKPSGVKRGWQRMFAVISDFRLLLYDVLEGKGSQGSVAQVIDMRSETVRESDSVCTCEISNASRRVWAHCIQRVMASQLFAPSTKCSLLLLAESEKEKNKWVAVITELQRILWQNQHGDRSVYIPKEAYDSALPFIRATQSAAIVDHERLALGTEEGLYLLQLTMNEITQVGDCKKVHQIEVLPRVQMVAVLSGRNRSIRLYTCHHLEEVETSGIKISESKNCQTMATGVICQGTTTCLCVAMKRQVACFKVTKTKPYYQKMRDIQAQGNVQWMGVAPDRLCVGYPSGFCLYPLLNEGPPWNLLSPEDPTLAFIAHAQMDALCSVEVARNEHLLCFSHVGVYVNCQGRRSRNQELMLPAHPVACCYNTPYLIVYSENAVDVFDVTSIQWIQTLPMKKVRPVNSNGSLNTFGTETVRLIYLRYKFAVSDEFAVPKVTHNSRRQLQRSKSKRKFAFRISDEERLQQRREMLRDPEMRSKLISNPTNFNHLVHVGPGDKMQHLKDLP</sequence>
<feature type="domain" description="CRIB" evidence="26">
    <location>
        <begin position="1503"/>
        <end position="1516"/>
    </location>
</feature>
<dbReference type="PROSITE" id="PS51285">
    <property type="entry name" value="AGC_KINASE_CTER"/>
    <property type="match status" value="1"/>
</dbReference>
<dbReference type="PROSITE" id="PS50219">
    <property type="entry name" value="CNH"/>
    <property type="match status" value="1"/>
</dbReference>
<proteinExistence type="inferred from homology"/>
<dbReference type="STRING" id="7897.ENSLACP00000020607"/>
<feature type="region of interest" description="Disordered" evidence="22">
    <location>
        <begin position="566"/>
        <end position="586"/>
    </location>
</feature>
<evidence type="ECO:0000256" key="6">
    <source>
        <dbReference type="ARBA" id="ARBA00022490"/>
    </source>
</evidence>
<dbReference type="HOGENOM" id="CLU_000288_140_3_1"/>
<dbReference type="SUPFAM" id="SSF50729">
    <property type="entry name" value="PH domain-like"/>
    <property type="match status" value="1"/>
</dbReference>
<dbReference type="InterPro" id="IPR008271">
    <property type="entry name" value="Ser/Thr_kinase_AS"/>
</dbReference>
<dbReference type="InterPro" id="IPR000961">
    <property type="entry name" value="AGC-kinase_C"/>
</dbReference>
<evidence type="ECO:0000256" key="4">
    <source>
        <dbReference type="ARBA" id="ARBA00005719"/>
    </source>
</evidence>
<evidence type="ECO:0000256" key="15">
    <source>
        <dbReference type="ARBA" id="ARBA00022840"/>
    </source>
</evidence>
<dbReference type="EMBL" id="AFYH01016013">
    <property type="status" value="NOT_ANNOTATED_CDS"/>
    <property type="molecule type" value="Genomic_DNA"/>
</dbReference>
<dbReference type="InterPro" id="IPR001180">
    <property type="entry name" value="CNH_dom"/>
</dbReference>
<reference evidence="29" key="2">
    <citation type="submission" date="2025-08" db="UniProtKB">
        <authorList>
            <consortium name="Ensembl"/>
        </authorList>
    </citation>
    <scope>IDENTIFICATION</scope>
</reference>
<evidence type="ECO:0000256" key="20">
    <source>
        <dbReference type="PROSITE-ProRule" id="PRU10141"/>
    </source>
</evidence>
<dbReference type="EMBL" id="AFYH01016015">
    <property type="status" value="NOT_ANNOTATED_CDS"/>
    <property type="molecule type" value="Genomic_DNA"/>
</dbReference>
<reference evidence="29" key="3">
    <citation type="submission" date="2025-09" db="UniProtKB">
        <authorList>
            <consortium name="Ensembl"/>
        </authorList>
    </citation>
    <scope>IDENTIFICATION</scope>
</reference>